<reference evidence="4" key="1">
    <citation type="submission" date="2016-10" db="EMBL/GenBank/DDBJ databases">
        <authorList>
            <person name="Varghese N."/>
            <person name="Submissions S."/>
        </authorList>
    </citation>
    <scope>NUCLEOTIDE SEQUENCE [LARGE SCALE GENOMIC DNA]</scope>
    <source>
        <strain evidence="4">CGMCC 1.11101</strain>
    </source>
</reference>
<organism evidence="3 4">
    <name type="scientific">Mycetocola miduiensis</name>
    <dbReference type="NCBI Taxonomy" id="995034"/>
    <lineage>
        <taxon>Bacteria</taxon>
        <taxon>Bacillati</taxon>
        <taxon>Actinomycetota</taxon>
        <taxon>Actinomycetes</taxon>
        <taxon>Micrococcales</taxon>
        <taxon>Microbacteriaceae</taxon>
        <taxon>Mycetocola</taxon>
    </lineage>
</organism>
<evidence type="ECO:0000313" key="4">
    <source>
        <dbReference type="Proteomes" id="UP000198867"/>
    </source>
</evidence>
<evidence type="ECO:0000256" key="2">
    <source>
        <dbReference type="SAM" id="Phobius"/>
    </source>
</evidence>
<dbReference type="STRING" id="995034.SAMN05216219_2872"/>
<evidence type="ECO:0000256" key="1">
    <source>
        <dbReference type="SAM" id="MobiDB-lite"/>
    </source>
</evidence>
<keyword evidence="2" id="KW-1133">Transmembrane helix</keyword>
<dbReference type="RefSeq" id="WP_177216849.1">
    <property type="nucleotide sequence ID" value="NZ_FOVM01000009.1"/>
</dbReference>
<feature type="region of interest" description="Disordered" evidence="1">
    <location>
        <begin position="71"/>
        <end position="105"/>
    </location>
</feature>
<keyword evidence="4" id="KW-1185">Reference proteome</keyword>
<feature type="transmembrane region" description="Helical" evidence="2">
    <location>
        <begin position="36"/>
        <end position="53"/>
    </location>
</feature>
<keyword evidence="2" id="KW-0812">Transmembrane</keyword>
<accession>A0A1I5DF65</accession>
<dbReference type="AlphaFoldDB" id="A0A1I5DF65"/>
<dbReference type="EMBL" id="FOVM01000009">
    <property type="protein sequence ID" value="SFN97830.1"/>
    <property type="molecule type" value="Genomic_DNA"/>
</dbReference>
<evidence type="ECO:0000313" key="3">
    <source>
        <dbReference type="EMBL" id="SFN97830.1"/>
    </source>
</evidence>
<gene>
    <name evidence="3" type="ORF">SAMN05216219_2872</name>
</gene>
<protein>
    <submittedName>
        <fullName evidence="3">Uncharacterized protein</fullName>
    </submittedName>
</protein>
<proteinExistence type="predicted"/>
<feature type="compositionally biased region" description="Basic and acidic residues" evidence="1">
    <location>
        <begin position="71"/>
        <end position="84"/>
    </location>
</feature>
<keyword evidence="2" id="KW-0472">Membrane</keyword>
<name>A0A1I5DF65_9MICO</name>
<sequence>MIAASWNIVTDAAWRLASTPTPSLNIDPNDVTPGPAGFFVVALLAAAVFLLIFDMQRRIRRVNHRAEIRERLQAEVDERDRASGADDEGTATDSGIDPRPGDKPF</sequence>
<dbReference type="Proteomes" id="UP000198867">
    <property type="component" value="Unassembled WGS sequence"/>
</dbReference>